<keyword evidence="2" id="KW-1133">Transmembrane helix</keyword>
<reference evidence="3" key="2">
    <citation type="submission" date="2021-08" db="EMBL/GenBank/DDBJ databases">
        <authorList>
            <person name="Tani A."/>
            <person name="Ola A."/>
            <person name="Ogura Y."/>
            <person name="Katsura K."/>
            <person name="Hayashi T."/>
        </authorList>
    </citation>
    <scope>NUCLEOTIDE SEQUENCE</scope>
    <source>
        <strain evidence="3">DSM 23632</strain>
    </source>
</reference>
<evidence type="ECO:0000256" key="1">
    <source>
        <dbReference type="SAM" id="MobiDB-lite"/>
    </source>
</evidence>
<evidence type="ECO:0008006" key="5">
    <source>
        <dbReference type="Google" id="ProtNLM"/>
    </source>
</evidence>
<dbReference type="Proteomes" id="UP001055057">
    <property type="component" value="Unassembled WGS sequence"/>
</dbReference>
<protein>
    <recommendedName>
        <fullName evidence="5">Peptidase inhibitor family I36 protein</fullName>
    </recommendedName>
</protein>
<sequence length="232" mass="24618">MMAAGLDPGLAEFGGEVPGGTRRWFAVVLALAAGWGALFAYSAIFLAEDLPFRPAPTQSEATAFDFPAWPAQPPAALGPVARSVEAAPAARTPVEPRPAPEAKPVVEPKIVADKIVADTKAAAARPADDAAPPPRAEYVGLWGPNPAACGARSRRRGYIPAMISQERAQAGRTICNFHDGHRSGNTWVMAAECSDRGRRWSSQVRLMVEGDRLTWSSAKGSASYVRCNRRAG</sequence>
<name>A0ABQ4TUE5_9HYPH</name>
<reference evidence="3" key="1">
    <citation type="journal article" date="2021" name="Front. Microbiol.">
        <title>Comprehensive Comparative Genomics and Phenotyping of Methylobacterium Species.</title>
        <authorList>
            <person name="Alessa O."/>
            <person name="Ogura Y."/>
            <person name="Fujitani Y."/>
            <person name="Takami H."/>
            <person name="Hayashi T."/>
            <person name="Sahin N."/>
            <person name="Tani A."/>
        </authorList>
    </citation>
    <scope>NUCLEOTIDE SEQUENCE</scope>
    <source>
        <strain evidence="3">DSM 23632</strain>
    </source>
</reference>
<feature type="transmembrane region" description="Helical" evidence="2">
    <location>
        <begin position="24"/>
        <end position="47"/>
    </location>
</feature>
<keyword evidence="4" id="KW-1185">Reference proteome</keyword>
<evidence type="ECO:0000313" key="4">
    <source>
        <dbReference type="Proteomes" id="UP001055057"/>
    </source>
</evidence>
<comment type="caution">
    <text evidence="3">The sequence shown here is derived from an EMBL/GenBank/DDBJ whole genome shotgun (WGS) entry which is preliminary data.</text>
</comment>
<proteinExistence type="predicted"/>
<dbReference type="RefSeq" id="WP_238180861.1">
    <property type="nucleotide sequence ID" value="NZ_BPRB01000018.1"/>
</dbReference>
<keyword evidence="2" id="KW-0812">Transmembrane</keyword>
<feature type="region of interest" description="Disordered" evidence="1">
    <location>
        <begin position="82"/>
        <end position="103"/>
    </location>
</feature>
<accession>A0ABQ4TUE5</accession>
<evidence type="ECO:0000313" key="3">
    <source>
        <dbReference type="EMBL" id="GJE58236.1"/>
    </source>
</evidence>
<evidence type="ECO:0000256" key="2">
    <source>
        <dbReference type="SAM" id="Phobius"/>
    </source>
</evidence>
<organism evidence="3 4">
    <name type="scientific">Methylobacterium trifolii</name>
    <dbReference type="NCBI Taxonomy" id="1003092"/>
    <lineage>
        <taxon>Bacteria</taxon>
        <taxon>Pseudomonadati</taxon>
        <taxon>Pseudomonadota</taxon>
        <taxon>Alphaproteobacteria</taxon>
        <taxon>Hyphomicrobiales</taxon>
        <taxon>Methylobacteriaceae</taxon>
        <taxon>Methylobacterium</taxon>
    </lineage>
</organism>
<dbReference type="EMBL" id="BPRB01000018">
    <property type="protein sequence ID" value="GJE58236.1"/>
    <property type="molecule type" value="Genomic_DNA"/>
</dbReference>
<gene>
    <name evidence="3" type="ORF">MPOCJGCO_0315</name>
</gene>
<keyword evidence="2" id="KW-0472">Membrane</keyword>